<evidence type="ECO:0000256" key="10">
    <source>
        <dbReference type="ARBA" id="ARBA00047552"/>
    </source>
</evidence>
<evidence type="ECO:0000313" key="15">
    <source>
        <dbReference type="EMBL" id="KAK1738992.1"/>
    </source>
</evidence>
<evidence type="ECO:0000256" key="2">
    <source>
        <dbReference type="ARBA" id="ARBA00013169"/>
    </source>
</evidence>
<feature type="domain" description="Aminoacyl-tRNA synthetase class Ia" evidence="13">
    <location>
        <begin position="120"/>
        <end position="338"/>
    </location>
</feature>
<dbReference type="AlphaFoldDB" id="A0AAD8Y3V7"/>
<evidence type="ECO:0000256" key="4">
    <source>
        <dbReference type="ARBA" id="ARBA00022741"/>
    </source>
</evidence>
<evidence type="ECO:0000256" key="6">
    <source>
        <dbReference type="ARBA" id="ARBA00022917"/>
    </source>
</evidence>
<dbReference type="GO" id="GO:0006438">
    <property type="term" value="P:valyl-tRNA aminoacylation"/>
    <property type="evidence" value="ECO:0007669"/>
    <property type="project" value="InterPro"/>
</dbReference>
<evidence type="ECO:0000259" key="13">
    <source>
        <dbReference type="Pfam" id="PF00133"/>
    </source>
</evidence>
<evidence type="ECO:0000256" key="8">
    <source>
        <dbReference type="ARBA" id="ARBA00023146"/>
    </source>
</evidence>
<dbReference type="GO" id="GO:0002161">
    <property type="term" value="F:aminoacyl-tRNA deacylase activity"/>
    <property type="evidence" value="ECO:0007669"/>
    <property type="project" value="InterPro"/>
</dbReference>
<dbReference type="FunFam" id="3.40.50.620:FF:000020">
    <property type="entry name" value="Valine--tRNA ligase, mitochondrial"/>
    <property type="match status" value="1"/>
</dbReference>
<dbReference type="SUPFAM" id="SSF52374">
    <property type="entry name" value="Nucleotidylyl transferase"/>
    <property type="match status" value="1"/>
</dbReference>
<dbReference type="Gene3D" id="3.40.50.620">
    <property type="entry name" value="HUPs"/>
    <property type="match status" value="1"/>
</dbReference>
<dbReference type="InterPro" id="IPR025709">
    <property type="entry name" value="Leu_tRNA-synth_edit"/>
</dbReference>
<dbReference type="InterPro" id="IPR002300">
    <property type="entry name" value="aa-tRNA-synth_Ia"/>
</dbReference>
<reference evidence="15" key="1">
    <citation type="submission" date="2023-06" db="EMBL/GenBank/DDBJ databases">
        <title>Survivors Of The Sea: Transcriptome response of Skeletonema marinoi to long-term dormancy.</title>
        <authorList>
            <person name="Pinder M.I.M."/>
            <person name="Kourtchenko O."/>
            <person name="Robertson E.K."/>
            <person name="Larsson T."/>
            <person name="Maumus F."/>
            <person name="Osuna-Cruz C.M."/>
            <person name="Vancaester E."/>
            <person name="Stenow R."/>
            <person name="Vandepoele K."/>
            <person name="Ploug H."/>
            <person name="Bruchert V."/>
            <person name="Godhe A."/>
            <person name="Topel M."/>
        </authorList>
    </citation>
    <scope>NUCLEOTIDE SEQUENCE</scope>
    <source>
        <strain evidence="15">R05AC</strain>
    </source>
</reference>
<protein>
    <recommendedName>
        <fullName evidence="2">valine--tRNA ligase</fullName>
        <ecNumber evidence="2">6.1.1.9</ecNumber>
    </recommendedName>
    <alternativeName>
        <fullName evidence="9">Valyl-tRNA synthetase</fullName>
    </alternativeName>
</protein>
<dbReference type="InterPro" id="IPR002303">
    <property type="entry name" value="Valyl-tRNA_ligase"/>
</dbReference>
<feature type="domain" description="Leucyl-tRNA synthetase editing" evidence="14">
    <location>
        <begin position="374"/>
        <end position="436"/>
    </location>
</feature>
<keyword evidence="8 11" id="KW-0030">Aminoacyl-tRNA synthetase</keyword>
<dbReference type="PANTHER" id="PTHR11946">
    <property type="entry name" value="VALYL-TRNA SYNTHETASES"/>
    <property type="match status" value="1"/>
</dbReference>
<dbReference type="InterPro" id="IPR014729">
    <property type="entry name" value="Rossmann-like_a/b/a_fold"/>
</dbReference>
<dbReference type="InterPro" id="IPR001412">
    <property type="entry name" value="aa-tRNA-synth_I_CS"/>
</dbReference>
<dbReference type="Proteomes" id="UP001224775">
    <property type="component" value="Unassembled WGS sequence"/>
</dbReference>
<feature type="compositionally biased region" description="Basic residues" evidence="12">
    <location>
        <begin position="46"/>
        <end position="57"/>
    </location>
</feature>
<dbReference type="GO" id="GO:0005829">
    <property type="term" value="C:cytosol"/>
    <property type="evidence" value="ECO:0007669"/>
    <property type="project" value="TreeGrafter"/>
</dbReference>
<dbReference type="Gene3D" id="3.90.740.10">
    <property type="entry name" value="Valyl/Leucyl/Isoleucyl-tRNA synthetase, editing domain"/>
    <property type="match status" value="1"/>
</dbReference>
<feature type="compositionally biased region" description="Low complexity" evidence="12">
    <location>
        <begin position="20"/>
        <end position="37"/>
    </location>
</feature>
<dbReference type="FunFam" id="3.90.740.10:FF:000008">
    <property type="entry name" value="Valine--tRNA ligase, mitochondrial"/>
    <property type="match status" value="1"/>
</dbReference>
<dbReference type="GO" id="GO:0004832">
    <property type="term" value="F:valine-tRNA ligase activity"/>
    <property type="evidence" value="ECO:0007669"/>
    <property type="project" value="UniProtKB-EC"/>
</dbReference>
<evidence type="ECO:0000256" key="5">
    <source>
        <dbReference type="ARBA" id="ARBA00022840"/>
    </source>
</evidence>
<keyword evidence="16" id="KW-1185">Reference proteome</keyword>
<comment type="catalytic activity">
    <reaction evidence="10">
        <text>tRNA(Val) + L-valine + ATP = L-valyl-tRNA(Val) + AMP + diphosphate</text>
        <dbReference type="Rhea" id="RHEA:10704"/>
        <dbReference type="Rhea" id="RHEA-COMP:9672"/>
        <dbReference type="Rhea" id="RHEA-COMP:9708"/>
        <dbReference type="ChEBI" id="CHEBI:30616"/>
        <dbReference type="ChEBI" id="CHEBI:33019"/>
        <dbReference type="ChEBI" id="CHEBI:57762"/>
        <dbReference type="ChEBI" id="CHEBI:78442"/>
        <dbReference type="ChEBI" id="CHEBI:78537"/>
        <dbReference type="ChEBI" id="CHEBI:456215"/>
        <dbReference type="EC" id="6.1.1.9"/>
    </reaction>
</comment>
<dbReference type="FunFam" id="3.90.740.10:FF:000010">
    <property type="entry name" value="Valine--tRNA ligase"/>
    <property type="match status" value="1"/>
</dbReference>
<keyword evidence="7" id="KW-0175">Coiled coil</keyword>
<evidence type="ECO:0000256" key="3">
    <source>
        <dbReference type="ARBA" id="ARBA00022598"/>
    </source>
</evidence>
<evidence type="ECO:0000313" key="16">
    <source>
        <dbReference type="Proteomes" id="UP001224775"/>
    </source>
</evidence>
<sequence length="535" mass="59793">MAEEASKQLETMSLQEKPADSPAPAAAAEGTADAPAGGEKKLSKNQLKKLAKGKGKKDKKDKPKWNQPGEGKKKKDDAKSKALTLPKPEFVNTTPKGHKKDLSATPMADAYHPQAVEAAWQDWWEECGFYSCDPKTAEGKSDDEKFVMVIPPPNVTGSLHLGHALTAAVEDTLTRWHRMLGHSTLYVPGTDHAGIATQSVVEKMLMKETKQTRHDLGREEFIKKVWEWKGEYGNRITTQLRRLGSSVDWSRERFTMDEMCSKAVIEAFNRFHEDGLLYRAERLGNWSCALKSAISDIEVDYIELEGRTFLEVKTHKGNANDPKGRYEFGVLTSFAYPIEDSDEKLIVATTRLETMLGDTAVAIHPEDTRYKHLHGKHVVHPFNGRKIPIVCDAELVDMAFGTGAVKITPAHDPNDYECGKRHKLEFITVLTPEGAINNNGSQFEGMMRYDARIAVEEALMEKGLYIGKEPNKMRLGLCSRSGDILEPMITPNGMSIATVWPREPLMLYAMESLRLYLKSMRRLGSNGWITFAIGA</sequence>
<dbReference type="SUPFAM" id="SSF50677">
    <property type="entry name" value="ValRS/IleRS/LeuRS editing domain"/>
    <property type="match status" value="1"/>
</dbReference>
<feature type="region of interest" description="Disordered" evidence="12">
    <location>
        <begin position="1"/>
        <end position="99"/>
    </location>
</feature>
<keyword evidence="3 11" id="KW-0436">Ligase</keyword>
<keyword evidence="4 11" id="KW-0547">Nucleotide-binding</keyword>
<dbReference type="Pfam" id="PF00133">
    <property type="entry name" value="tRNA-synt_1"/>
    <property type="match status" value="1"/>
</dbReference>
<keyword evidence="6 11" id="KW-0648">Protein biosynthesis</keyword>
<organism evidence="15 16">
    <name type="scientific">Skeletonema marinoi</name>
    <dbReference type="NCBI Taxonomy" id="267567"/>
    <lineage>
        <taxon>Eukaryota</taxon>
        <taxon>Sar</taxon>
        <taxon>Stramenopiles</taxon>
        <taxon>Ochrophyta</taxon>
        <taxon>Bacillariophyta</taxon>
        <taxon>Coscinodiscophyceae</taxon>
        <taxon>Thalassiosirophycidae</taxon>
        <taxon>Thalassiosirales</taxon>
        <taxon>Skeletonemataceae</taxon>
        <taxon>Skeletonema</taxon>
        <taxon>Skeletonema marinoi-dohrnii complex</taxon>
    </lineage>
</organism>
<proteinExistence type="inferred from homology"/>
<dbReference type="PRINTS" id="PR00986">
    <property type="entry name" value="TRNASYNTHVAL"/>
</dbReference>
<feature type="compositionally biased region" description="Basic and acidic residues" evidence="12">
    <location>
        <begin position="58"/>
        <end position="80"/>
    </location>
</feature>
<keyword evidence="5 11" id="KW-0067">ATP-binding</keyword>
<gene>
    <name evidence="15" type="ORF">QTG54_010308</name>
</gene>
<dbReference type="EC" id="6.1.1.9" evidence="2"/>
<evidence type="ECO:0000259" key="14">
    <source>
        <dbReference type="Pfam" id="PF13603"/>
    </source>
</evidence>
<dbReference type="PROSITE" id="PS00178">
    <property type="entry name" value="AA_TRNA_LIGASE_I"/>
    <property type="match status" value="1"/>
</dbReference>
<evidence type="ECO:0000256" key="9">
    <source>
        <dbReference type="ARBA" id="ARBA00029936"/>
    </source>
</evidence>
<evidence type="ECO:0000256" key="12">
    <source>
        <dbReference type="SAM" id="MobiDB-lite"/>
    </source>
</evidence>
<dbReference type="EMBL" id="JATAAI010000019">
    <property type="protein sequence ID" value="KAK1738992.1"/>
    <property type="molecule type" value="Genomic_DNA"/>
</dbReference>
<dbReference type="GO" id="GO:0005524">
    <property type="term" value="F:ATP binding"/>
    <property type="evidence" value="ECO:0007669"/>
    <property type="project" value="UniProtKB-KW"/>
</dbReference>
<dbReference type="InterPro" id="IPR009008">
    <property type="entry name" value="Val/Leu/Ile-tRNA-synth_edit"/>
</dbReference>
<accession>A0AAD8Y3V7</accession>
<comment type="similarity">
    <text evidence="1 11">Belongs to the class-I aminoacyl-tRNA synthetase family.</text>
</comment>
<evidence type="ECO:0000256" key="1">
    <source>
        <dbReference type="ARBA" id="ARBA00005594"/>
    </source>
</evidence>
<dbReference type="Pfam" id="PF13603">
    <property type="entry name" value="tRNA-synt_1_2"/>
    <property type="match status" value="1"/>
</dbReference>
<name>A0AAD8Y3V7_9STRA</name>
<evidence type="ECO:0000256" key="11">
    <source>
        <dbReference type="RuleBase" id="RU363035"/>
    </source>
</evidence>
<dbReference type="PANTHER" id="PTHR11946:SF109">
    <property type="entry name" value="VALINE--TRNA LIGASE"/>
    <property type="match status" value="1"/>
</dbReference>
<comment type="caution">
    <text evidence="15">The sequence shown here is derived from an EMBL/GenBank/DDBJ whole genome shotgun (WGS) entry which is preliminary data.</text>
</comment>
<evidence type="ECO:0000256" key="7">
    <source>
        <dbReference type="ARBA" id="ARBA00023054"/>
    </source>
</evidence>